<dbReference type="PANTHER" id="PTHR13234:SF8">
    <property type="entry name" value="GAMMA-INTERFERON-INDUCIBLE LYSOSOMAL THIOL REDUCTASE"/>
    <property type="match status" value="1"/>
</dbReference>
<gene>
    <name evidence="7" type="ORF">J8273_2688</name>
</gene>
<evidence type="ECO:0000256" key="4">
    <source>
        <dbReference type="ARBA" id="ARBA00022729"/>
    </source>
</evidence>
<dbReference type="Proteomes" id="UP000717585">
    <property type="component" value="Unassembled WGS sequence"/>
</dbReference>
<dbReference type="OrthoDB" id="958254at2759"/>
<evidence type="ECO:0000256" key="5">
    <source>
        <dbReference type="ARBA" id="ARBA00023180"/>
    </source>
</evidence>
<feature type="signal peptide" evidence="6">
    <location>
        <begin position="1"/>
        <end position="21"/>
    </location>
</feature>
<sequence length="219" mass="24366">MRISPILSVFALALLVLSVNASNRGAQEEDVFRPIGVTMWVMSKCPDAVSIENFFAPIFSEFGPKYLSPELKFIVNDDKGVISSMHGPTELEGDKYQTCVQTHVGNTEQFMFALCMDQNYTSIPANVPGCLAYAVPNANSRALVEECVQKEAITELQLQYGVARLLGVKWSPTIYVDGVRVCLWHEKDRCPIGTTKAEWTEYICNLIEKKGGELPQPCH</sequence>
<dbReference type="AlphaFoldDB" id="A0A8J6AVF2"/>
<evidence type="ECO:0000256" key="6">
    <source>
        <dbReference type="SAM" id="SignalP"/>
    </source>
</evidence>
<dbReference type="Pfam" id="PF03227">
    <property type="entry name" value="GILT"/>
    <property type="match status" value="1"/>
</dbReference>
<comment type="subcellular location">
    <subcellularLocation>
        <location evidence="1">Secreted</location>
    </subcellularLocation>
</comment>
<keyword evidence="5" id="KW-0325">Glycoprotein</keyword>
<dbReference type="InterPro" id="IPR004911">
    <property type="entry name" value="Interferon-induced_GILT"/>
</dbReference>
<comment type="caution">
    <text evidence="7">The sequence shown here is derived from an EMBL/GenBank/DDBJ whole genome shotgun (WGS) entry which is preliminary data.</text>
</comment>
<evidence type="ECO:0000313" key="7">
    <source>
        <dbReference type="EMBL" id="KAG9395776.1"/>
    </source>
</evidence>
<evidence type="ECO:0000256" key="3">
    <source>
        <dbReference type="ARBA" id="ARBA00022525"/>
    </source>
</evidence>
<organism evidence="7 8">
    <name type="scientific">Carpediemonas membranifera</name>
    <dbReference type="NCBI Taxonomy" id="201153"/>
    <lineage>
        <taxon>Eukaryota</taxon>
        <taxon>Metamonada</taxon>
        <taxon>Carpediemonas-like organisms</taxon>
        <taxon>Carpediemonas</taxon>
    </lineage>
</organism>
<evidence type="ECO:0000313" key="8">
    <source>
        <dbReference type="Proteomes" id="UP000717585"/>
    </source>
</evidence>
<keyword evidence="8" id="KW-1185">Reference proteome</keyword>
<keyword evidence="3" id="KW-0964">Secreted</keyword>
<dbReference type="EMBL" id="JAHDYR010000008">
    <property type="protein sequence ID" value="KAG9395776.1"/>
    <property type="molecule type" value="Genomic_DNA"/>
</dbReference>
<accession>A0A8J6AVF2</accession>
<feature type="chain" id="PRO_5035271534" evidence="6">
    <location>
        <begin position="22"/>
        <end position="219"/>
    </location>
</feature>
<name>A0A8J6AVF2_9EUKA</name>
<evidence type="ECO:0000256" key="2">
    <source>
        <dbReference type="ARBA" id="ARBA00005679"/>
    </source>
</evidence>
<protein>
    <submittedName>
        <fullName evidence="7">Gamma interferon inducible lysosomal thiol reductase GILT</fullName>
    </submittedName>
</protein>
<keyword evidence="4 6" id="KW-0732">Signal</keyword>
<comment type="similarity">
    <text evidence="2">Belongs to the GILT family.</text>
</comment>
<reference evidence="7" key="1">
    <citation type="submission" date="2021-05" db="EMBL/GenBank/DDBJ databases">
        <title>A free-living protist that lacks canonical eukaryotic 1 DNA replication and segregation systems.</title>
        <authorList>
            <person name="Salas-Leiva D.E."/>
            <person name="Tromer E.C."/>
            <person name="Curtis B.A."/>
            <person name="Jerlstrom-Hultqvist J."/>
            <person name="Kolisko M."/>
            <person name="Yi Z."/>
            <person name="Salas-Leiva J.S."/>
            <person name="Gallot-Lavallee L."/>
            <person name="Kops G.J.P.L."/>
            <person name="Archibald J.M."/>
            <person name="Simpson A.G.B."/>
            <person name="Roger A.J."/>
        </authorList>
    </citation>
    <scope>NUCLEOTIDE SEQUENCE</scope>
    <source>
        <strain evidence="7">BICM</strain>
    </source>
</reference>
<evidence type="ECO:0000256" key="1">
    <source>
        <dbReference type="ARBA" id="ARBA00004613"/>
    </source>
</evidence>
<dbReference type="PANTHER" id="PTHR13234">
    <property type="entry name" value="GAMMA-INTERFERON INDUCIBLE LYSOSOMAL THIOL REDUCTASE GILT"/>
    <property type="match status" value="1"/>
</dbReference>
<dbReference type="GO" id="GO:0016671">
    <property type="term" value="F:oxidoreductase activity, acting on a sulfur group of donors, disulfide as acceptor"/>
    <property type="evidence" value="ECO:0007669"/>
    <property type="project" value="InterPro"/>
</dbReference>
<proteinExistence type="inferred from homology"/>
<dbReference type="GO" id="GO:0005576">
    <property type="term" value="C:extracellular region"/>
    <property type="evidence" value="ECO:0007669"/>
    <property type="project" value="UniProtKB-SubCell"/>
</dbReference>